<name>A0A1Y0I5Z3_9GAMM</name>
<gene>
    <name evidence="2" type="ORF">OLMES_1131</name>
</gene>
<dbReference type="InterPro" id="IPR002931">
    <property type="entry name" value="Transglutaminase-like"/>
</dbReference>
<reference evidence="2 3" key="1">
    <citation type="submission" date="2017-05" db="EMBL/GenBank/DDBJ databases">
        <title>Genomic insights into alkan degradation activity of Oleiphilus messinensis.</title>
        <authorList>
            <person name="Kozyavkin S.A."/>
            <person name="Slesarev A.I."/>
            <person name="Golyshin P.N."/>
            <person name="Korzhenkov A."/>
            <person name="Golyshina O.N."/>
            <person name="Toshchakov S.V."/>
        </authorList>
    </citation>
    <scope>NUCLEOTIDE SEQUENCE [LARGE SCALE GENOMIC DNA]</scope>
    <source>
        <strain evidence="2 3">ME102</strain>
    </source>
</reference>
<dbReference type="SUPFAM" id="SSF54001">
    <property type="entry name" value="Cysteine proteinases"/>
    <property type="match status" value="1"/>
</dbReference>
<dbReference type="EMBL" id="CP021425">
    <property type="protein sequence ID" value="ARU55216.1"/>
    <property type="molecule type" value="Genomic_DNA"/>
</dbReference>
<evidence type="ECO:0000313" key="3">
    <source>
        <dbReference type="Proteomes" id="UP000196027"/>
    </source>
</evidence>
<dbReference type="OrthoDB" id="4697328at2"/>
<accession>A0A1Y0I5Z3</accession>
<evidence type="ECO:0000313" key="2">
    <source>
        <dbReference type="EMBL" id="ARU55216.1"/>
    </source>
</evidence>
<dbReference type="RefSeq" id="WP_087460343.1">
    <property type="nucleotide sequence ID" value="NZ_CP021425.1"/>
</dbReference>
<dbReference type="Gene3D" id="3.10.620.30">
    <property type="match status" value="1"/>
</dbReference>
<sequence>MQKYLEATSFFDFDKPAVQQWADKQLHDCDTHPVAIAQCLYLACRDQIRYNPYTAKRDRAAMSASYLLDSGESYCIPKAVLLGAVARYKGIPSRLGFANVRNHLSSPKLIEWLGTDVFHMHGYTELYLTDRWVKATPAFDARLCRFMKVEPLPFDGVHDSVFQEYTADGLAHMEYLADHGLFADLPFDFIWNDLERAYPHLFSGNQNPLPQRSLELDLSDSEP</sequence>
<dbReference type="AlphaFoldDB" id="A0A1Y0I5Z3"/>
<organism evidence="2 3">
    <name type="scientific">Oleiphilus messinensis</name>
    <dbReference type="NCBI Taxonomy" id="141451"/>
    <lineage>
        <taxon>Bacteria</taxon>
        <taxon>Pseudomonadati</taxon>
        <taxon>Pseudomonadota</taxon>
        <taxon>Gammaproteobacteria</taxon>
        <taxon>Oceanospirillales</taxon>
        <taxon>Oleiphilaceae</taxon>
        <taxon>Oleiphilus</taxon>
    </lineage>
</organism>
<feature type="domain" description="Transglutaminase-like" evidence="1">
    <location>
        <begin position="30"/>
        <end position="137"/>
    </location>
</feature>
<dbReference type="Pfam" id="PF01841">
    <property type="entry name" value="Transglut_core"/>
    <property type="match status" value="1"/>
</dbReference>
<dbReference type="Proteomes" id="UP000196027">
    <property type="component" value="Chromosome"/>
</dbReference>
<dbReference type="InterPro" id="IPR038765">
    <property type="entry name" value="Papain-like_cys_pep_sf"/>
</dbReference>
<protein>
    <submittedName>
        <fullName evidence="2">Transglutaminase</fullName>
    </submittedName>
</protein>
<dbReference type="KEGG" id="ome:OLMES_1131"/>
<proteinExistence type="predicted"/>
<evidence type="ECO:0000259" key="1">
    <source>
        <dbReference type="Pfam" id="PF01841"/>
    </source>
</evidence>
<keyword evidence="3" id="KW-1185">Reference proteome</keyword>
<dbReference type="PANTHER" id="PTHR33490:SF3">
    <property type="entry name" value="CONSERVED INTEGRAL MEMBRANE PROTEIN"/>
    <property type="match status" value="1"/>
</dbReference>
<dbReference type="PANTHER" id="PTHR33490">
    <property type="entry name" value="BLR5614 PROTEIN-RELATED"/>
    <property type="match status" value="1"/>
</dbReference>